<evidence type="ECO:0000313" key="2">
    <source>
        <dbReference type="Proteomes" id="UP000015241"/>
    </source>
</evidence>
<feature type="non-terminal residue" evidence="1">
    <location>
        <position position="194"/>
    </location>
</feature>
<dbReference type="HOGENOM" id="CLU_077575_1_0_1"/>
<reference evidence="1 2" key="1">
    <citation type="journal article" date="2012" name="Science">
        <title>The Paleozoic origin of enzymatic lignin decomposition reconstructed from 31 fungal genomes.</title>
        <authorList>
            <person name="Floudas D."/>
            <person name="Binder M."/>
            <person name="Riley R."/>
            <person name="Barry K."/>
            <person name="Blanchette R.A."/>
            <person name="Henrissat B."/>
            <person name="Martinez A.T."/>
            <person name="Otillar R."/>
            <person name="Spatafora J.W."/>
            <person name="Yadav J.S."/>
            <person name="Aerts A."/>
            <person name="Benoit I."/>
            <person name="Boyd A."/>
            <person name="Carlson A."/>
            <person name="Copeland A."/>
            <person name="Coutinho P.M."/>
            <person name="de Vries R.P."/>
            <person name="Ferreira P."/>
            <person name="Findley K."/>
            <person name="Foster B."/>
            <person name="Gaskell J."/>
            <person name="Glotzer D."/>
            <person name="Gorecki P."/>
            <person name="Heitman J."/>
            <person name="Hesse C."/>
            <person name="Hori C."/>
            <person name="Igarashi K."/>
            <person name="Jurgens J.A."/>
            <person name="Kallen N."/>
            <person name="Kersten P."/>
            <person name="Kohler A."/>
            <person name="Kuees U."/>
            <person name="Kumar T.K.A."/>
            <person name="Kuo A."/>
            <person name="LaButti K."/>
            <person name="Larrondo L.F."/>
            <person name="Lindquist E."/>
            <person name="Ling A."/>
            <person name="Lombard V."/>
            <person name="Lucas S."/>
            <person name="Lundell T."/>
            <person name="Martin R."/>
            <person name="McLaughlin D.J."/>
            <person name="Morgenstern I."/>
            <person name="Morin E."/>
            <person name="Murat C."/>
            <person name="Nagy L.G."/>
            <person name="Nolan M."/>
            <person name="Ohm R.A."/>
            <person name="Patyshakuliyeva A."/>
            <person name="Rokas A."/>
            <person name="Ruiz-Duenas F.J."/>
            <person name="Sabat G."/>
            <person name="Salamov A."/>
            <person name="Samejima M."/>
            <person name="Schmutz J."/>
            <person name="Slot J.C."/>
            <person name="St John F."/>
            <person name="Stenlid J."/>
            <person name="Sun H."/>
            <person name="Sun S."/>
            <person name="Syed K."/>
            <person name="Tsang A."/>
            <person name="Wiebenga A."/>
            <person name="Young D."/>
            <person name="Pisabarro A."/>
            <person name="Eastwood D.C."/>
            <person name="Martin F."/>
            <person name="Cullen D."/>
            <person name="Grigoriev I.V."/>
            <person name="Hibbett D.S."/>
        </authorList>
    </citation>
    <scope>NUCLEOTIDE SEQUENCE</scope>
    <source>
        <strain evidence="2">FP-58527</strain>
    </source>
</reference>
<dbReference type="eggNOG" id="ENOG502SCY7">
    <property type="taxonomic scope" value="Eukaryota"/>
</dbReference>
<keyword evidence="2" id="KW-1185">Reference proteome</keyword>
<dbReference type="OrthoDB" id="2205812at2759"/>
<proteinExistence type="predicted"/>
<protein>
    <recommendedName>
        <fullName evidence="3">Reverse transcriptase domain-containing protein</fullName>
    </recommendedName>
</protein>
<sequence>LRKSQLRGFKIPGAERRLIASLFADDTSTFLAQSDRWDSLWRVILTWCKGSRARFNRDKTEVIPIGTMEYRAQVRATRSIAGVPNNDTIPLSIDIAPDGTAVRVLGAWIGNKVDQVATWSPTIQKVDVFLTRWGQSHPTLSGRKNIVQMGPGGITQYLTMVQGMPRSVEITLTKMIRGFMWSGAKVPPVSLDTL</sequence>
<accession>S8F103</accession>
<evidence type="ECO:0000313" key="1">
    <source>
        <dbReference type="EMBL" id="EPS95520.1"/>
    </source>
</evidence>
<gene>
    <name evidence="1" type="ORF">FOMPIDRAFT_21597</name>
</gene>
<dbReference type="InParanoid" id="S8F103"/>
<dbReference type="Proteomes" id="UP000015241">
    <property type="component" value="Unassembled WGS sequence"/>
</dbReference>
<feature type="non-terminal residue" evidence="1">
    <location>
        <position position="1"/>
    </location>
</feature>
<organism evidence="1 2">
    <name type="scientific">Fomitopsis schrenkii</name>
    <name type="common">Brown rot fungus</name>
    <dbReference type="NCBI Taxonomy" id="2126942"/>
    <lineage>
        <taxon>Eukaryota</taxon>
        <taxon>Fungi</taxon>
        <taxon>Dikarya</taxon>
        <taxon>Basidiomycota</taxon>
        <taxon>Agaricomycotina</taxon>
        <taxon>Agaricomycetes</taxon>
        <taxon>Polyporales</taxon>
        <taxon>Fomitopsis</taxon>
    </lineage>
</organism>
<dbReference type="AlphaFoldDB" id="S8F103"/>
<evidence type="ECO:0008006" key="3">
    <source>
        <dbReference type="Google" id="ProtNLM"/>
    </source>
</evidence>
<dbReference type="EMBL" id="KE504205">
    <property type="protein sequence ID" value="EPS95520.1"/>
    <property type="molecule type" value="Genomic_DNA"/>
</dbReference>
<name>S8F103_FOMSC</name>